<organism evidence="1 2">
    <name type="scientific">Lepagella muris</name>
    <dbReference type="NCBI Taxonomy" id="3032870"/>
    <lineage>
        <taxon>Bacteria</taxon>
        <taxon>Pseudomonadati</taxon>
        <taxon>Bacteroidota</taxon>
        <taxon>Bacteroidia</taxon>
        <taxon>Bacteroidales</taxon>
        <taxon>Muribaculaceae</taxon>
        <taxon>Lepagella</taxon>
    </lineage>
</organism>
<keyword evidence="1" id="KW-0031">Aminopeptidase</keyword>
<evidence type="ECO:0000313" key="1">
    <source>
        <dbReference type="EMBL" id="TGY79912.1"/>
    </source>
</evidence>
<protein>
    <submittedName>
        <fullName evidence="1">Aminopeptidase</fullName>
    </submittedName>
</protein>
<keyword evidence="1" id="KW-0645">Protease</keyword>
<dbReference type="Proteomes" id="UP000306319">
    <property type="component" value="Unassembled WGS sequence"/>
</dbReference>
<proteinExistence type="predicted"/>
<sequence>MKKLILLSAIAMAIPFGISATEIGNASEAKKKTAKTDTVGFKFTDIKVNPTTSVKNQNKSGTCWSFSGTSFLEEDIMKKGGPELDLSEMYAVRKCYIDKAKKYIRTHGNINFAQGGGFPDVLYVAENYGLVPEEAYKGLNYGEDKHVHGELSEALKAYLDVIVKNPNRKLSTAWLDGFIGILDAYLGPEPESFTYNGKTYTPQTFAKELGYSSDDYISITSYNHHPFYKPFAIEIPDNWLWAESMNVPLDEMKAIVDNALENGYTVAWAADVSEKGFKWKDGFAVLPAPKDEKDLEGTELSRWVSLSAADKEKDRYDIKGPVKEVNVTQESRQKSFDNFETTDDHGMVIVGIAQDQKGNRFYKVKNSWDTDQKYGGYFYVSEPYFLDKTIDVVVNKKAVPADVAKKIGL</sequence>
<name>A0AC61RIN8_9BACT</name>
<keyword evidence="2" id="KW-1185">Reference proteome</keyword>
<reference evidence="1" key="1">
    <citation type="submission" date="2019-04" db="EMBL/GenBank/DDBJ databases">
        <title>Microbes associate with the intestines of laboratory mice.</title>
        <authorList>
            <person name="Navarre W."/>
            <person name="Wong E."/>
            <person name="Huang K."/>
            <person name="Tropini C."/>
            <person name="Ng K."/>
            <person name="Yu B."/>
        </authorList>
    </citation>
    <scope>NUCLEOTIDE SEQUENCE</scope>
    <source>
        <strain evidence="1">NM04_E33</strain>
    </source>
</reference>
<evidence type="ECO:0000313" key="2">
    <source>
        <dbReference type="Proteomes" id="UP000306319"/>
    </source>
</evidence>
<gene>
    <name evidence="1" type="ORF">E5331_03735</name>
</gene>
<dbReference type="EMBL" id="SRYB01000004">
    <property type="protein sequence ID" value="TGY79912.1"/>
    <property type="molecule type" value="Genomic_DNA"/>
</dbReference>
<accession>A0AC61RIN8</accession>
<comment type="caution">
    <text evidence="1">The sequence shown here is derived from an EMBL/GenBank/DDBJ whole genome shotgun (WGS) entry which is preliminary data.</text>
</comment>
<keyword evidence="1" id="KW-0378">Hydrolase</keyword>